<dbReference type="EMBL" id="JAUSWJ010000001">
    <property type="protein sequence ID" value="MDQ0514979.1"/>
    <property type="molecule type" value="Genomic_DNA"/>
</dbReference>
<dbReference type="SUPFAM" id="SSF51182">
    <property type="entry name" value="RmlC-like cupins"/>
    <property type="match status" value="1"/>
</dbReference>
<dbReference type="NCBIfam" id="TIGR02451">
    <property type="entry name" value="anti_sig_ChrR"/>
    <property type="match status" value="1"/>
</dbReference>
<dbReference type="InterPro" id="IPR011051">
    <property type="entry name" value="RmlC_Cupin_sf"/>
</dbReference>
<proteinExistence type="predicted"/>
<reference evidence="2 3" key="1">
    <citation type="submission" date="2023-07" db="EMBL/GenBank/DDBJ databases">
        <title>Genomic Encyclopedia of Type Strains, Phase IV (KMG-IV): sequencing the most valuable type-strain genomes for metagenomic binning, comparative biology and taxonomic classification.</title>
        <authorList>
            <person name="Goeker M."/>
        </authorList>
    </citation>
    <scope>NUCLEOTIDE SEQUENCE [LARGE SCALE GENOMIC DNA]</scope>
    <source>
        <strain evidence="2 3">B1-1</strain>
    </source>
</reference>
<gene>
    <name evidence="2" type="ORF">QO015_000592</name>
</gene>
<dbReference type="InterPro" id="IPR025979">
    <property type="entry name" value="ChrR-like_cupin_dom"/>
</dbReference>
<feature type="domain" description="ChrR-like cupin" evidence="1">
    <location>
        <begin position="104"/>
        <end position="193"/>
    </location>
</feature>
<dbReference type="InterPro" id="IPR041916">
    <property type="entry name" value="Anti_sigma_zinc_sf"/>
</dbReference>
<evidence type="ECO:0000313" key="2">
    <source>
        <dbReference type="EMBL" id="MDQ0514979.1"/>
    </source>
</evidence>
<dbReference type="RefSeq" id="WP_266281553.1">
    <property type="nucleotide sequence ID" value="NZ_JAPKNF010000001.1"/>
</dbReference>
<name>A0ABU0M202_9HYPH</name>
<keyword evidence="3" id="KW-1185">Reference proteome</keyword>
<dbReference type="Proteomes" id="UP001223743">
    <property type="component" value="Unassembled WGS sequence"/>
</dbReference>
<dbReference type="CDD" id="cd20301">
    <property type="entry name" value="cupin_ChrR"/>
    <property type="match status" value="1"/>
</dbReference>
<organism evidence="2 3">
    <name type="scientific">Kaistia geumhonensis</name>
    <dbReference type="NCBI Taxonomy" id="410839"/>
    <lineage>
        <taxon>Bacteria</taxon>
        <taxon>Pseudomonadati</taxon>
        <taxon>Pseudomonadota</taxon>
        <taxon>Alphaproteobacteria</taxon>
        <taxon>Hyphomicrobiales</taxon>
        <taxon>Kaistiaceae</taxon>
        <taxon>Kaistia</taxon>
    </lineage>
</organism>
<dbReference type="Gene3D" id="1.10.10.1320">
    <property type="entry name" value="Anti-sigma factor, zinc-finger domain"/>
    <property type="match status" value="1"/>
</dbReference>
<protein>
    <submittedName>
        <fullName evidence="2">Transcriptional regulator</fullName>
    </submittedName>
</protein>
<sequence length="213" mass="22765">MTRIVHIPAEETLLAYAAGTLRAPEAAVVAAHIALCPESERFVADLQALGGALLGSLSPTALSADSLGRMMARIDADGGEAGAELPMNDMSDLPEPLRRYPLGPWRWLGPGTRVRSVGVPKDGDCRVLMFSIGPGRKMPQHTHDGVEMTLVLEGSYRDESGHFGPGDFEEADTATDHQPVVDSDIPCLCLVALDGQIRLSGLVGRMIQPFVRL</sequence>
<evidence type="ECO:0000313" key="3">
    <source>
        <dbReference type="Proteomes" id="UP001223743"/>
    </source>
</evidence>
<dbReference type="Pfam" id="PF12973">
    <property type="entry name" value="Cupin_7"/>
    <property type="match status" value="1"/>
</dbReference>
<dbReference type="InterPro" id="IPR012807">
    <property type="entry name" value="Anti-sigma_ChrR"/>
</dbReference>
<evidence type="ECO:0000259" key="1">
    <source>
        <dbReference type="Pfam" id="PF12973"/>
    </source>
</evidence>
<comment type="caution">
    <text evidence="2">The sequence shown here is derived from an EMBL/GenBank/DDBJ whole genome shotgun (WGS) entry which is preliminary data.</text>
</comment>
<dbReference type="InterPro" id="IPR014710">
    <property type="entry name" value="RmlC-like_jellyroll"/>
</dbReference>
<dbReference type="Gene3D" id="2.60.120.10">
    <property type="entry name" value="Jelly Rolls"/>
    <property type="match status" value="1"/>
</dbReference>
<accession>A0ABU0M202</accession>